<evidence type="ECO:0000259" key="9">
    <source>
        <dbReference type="PROSITE" id="PS50850"/>
    </source>
</evidence>
<organism evidence="10 11">
    <name type="scientific">Naematelia encephala</name>
    <dbReference type="NCBI Taxonomy" id="71784"/>
    <lineage>
        <taxon>Eukaryota</taxon>
        <taxon>Fungi</taxon>
        <taxon>Dikarya</taxon>
        <taxon>Basidiomycota</taxon>
        <taxon>Agaricomycotina</taxon>
        <taxon>Tremellomycetes</taxon>
        <taxon>Tremellales</taxon>
        <taxon>Naemateliaceae</taxon>
        <taxon>Naematelia</taxon>
    </lineage>
</organism>
<evidence type="ECO:0000313" key="11">
    <source>
        <dbReference type="Proteomes" id="UP000193986"/>
    </source>
</evidence>
<dbReference type="EMBL" id="MCFC01000056">
    <property type="protein sequence ID" value="ORY25555.1"/>
    <property type="molecule type" value="Genomic_DNA"/>
</dbReference>
<feature type="transmembrane region" description="Helical" evidence="8">
    <location>
        <begin position="301"/>
        <end position="320"/>
    </location>
</feature>
<keyword evidence="4 8" id="KW-0812">Transmembrane</keyword>
<evidence type="ECO:0000256" key="6">
    <source>
        <dbReference type="ARBA" id="ARBA00023136"/>
    </source>
</evidence>
<evidence type="ECO:0000256" key="8">
    <source>
        <dbReference type="SAM" id="Phobius"/>
    </source>
</evidence>
<gene>
    <name evidence="10" type="ORF">BCR39DRAFT_471316</name>
</gene>
<evidence type="ECO:0000256" key="7">
    <source>
        <dbReference type="SAM" id="MobiDB-lite"/>
    </source>
</evidence>
<dbReference type="SUPFAM" id="SSF103473">
    <property type="entry name" value="MFS general substrate transporter"/>
    <property type="match status" value="1"/>
</dbReference>
<keyword evidence="11" id="KW-1185">Reference proteome</keyword>
<comment type="similarity">
    <text evidence="2">Belongs to the major facilitator superfamily.</text>
</comment>
<dbReference type="InterPro" id="IPR005829">
    <property type="entry name" value="Sugar_transporter_CS"/>
</dbReference>
<feature type="transmembrane region" description="Helical" evidence="8">
    <location>
        <begin position="202"/>
        <end position="222"/>
    </location>
</feature>
<feature type="transmembrane region" description="Helical" evidence="8">
    <location>
        <begin position="404"/>
        <end position="423"/>
    </location>
</feature>
<dbReference type="FunFam" id="1.20.1720.10:FF:000013">
    <property type="entry name" value="Related to multidrug resistance proteins"/>
    <property type="match status" value="1"/>
</dbReference>
<feature type="transmembrane region" description="Helical" evidence="8">
    <location>
        <begin position="76"/>
        <end position="101"/>
    </location>
</feature>
<dbReference type="InParanoid" id="A0A1Y2AUE9"/>
<reference evidence="10 11" key="1">
    <citation type="submission" date="2016-07" db="EMBL/GenBank/DDBJ databases">
        <title>Pervasive Adenine N6-methylation of Active Genes in Fungi.</title>
        <authorList>
            <consortium name="DOE Joint Genome Institute"/>
            <person name="Mondo S.J."/>
            <person name="Dannebaum R.O."/>
            <person name="Kuo R.C."/>
            <person name="Labutti K."/>
            <person name="Haridas S."/>
            <person name="Kuo A."/>
            <person name="Salamov A."/>
            <person name="Ahrendt S.R."/>
            <person name="Lipzen A."/>
            <person name="Sullivan W."/>
            <person name="Andreopoulos W.B."/>
            <person name="Clum A."/>
            <person name="Lindquist E."/>
            <person name="Daum C."/>
            <person name="Ramamoorthy G.K."/>
            <person name="Gryganskyi A."/>
            <person name="Culley D."/>
            <person name="Magnuson J.K."/>
            <person name="James T.Y."/>
            <person name="O'Malley M.A."/>
            <person name="Stajich J.E."/>
            <person name="Spatafora J.W."/>
            <person name="Visel A."/>
            <person name="Grigoriev I.V."/>
        </authorList>
    </citation>
    <scope>NUCLEOTIDE SEQUENCE [LARGE SCALE GENOMIC DNA]</scope>
    <source>
        <strain evidence="10 11">68-887.2</strain>
    </source>
</reference>
<dbReference type="OrthoDB" id="10021397at2759"/>
<feature type="transmembrane region" description="Helical" evidence="8">
    <location>
        <begin position="234"/>
        <end position="254"/>
    </location>
</feature>
<dbReference type="PRINTS" id="PR01036">
    <property type="entry name" value="TCRTETB"/>
</dbReference>
<feature type="transmembrane region" description="Helical" evidence="8">
    <location>
        <begin position="169"/>
        <end position="190"/>
    </location>
</feature>
<dbReference type="InterPro" id="IPR011701">
    <property type="entry name" value="MFS"/>
</dbReference>
<evidence type="ECO:0000256" key="2">
    <source>
        <dbReference type="ARBA" id="ARBA00008335"/>
    </source>
</evidence>
<evidence type="ECO:0000256" key="1">
    <source>
        <dbReference type="ARBA" id="ARBA00004127"/>
    </source>
</evidence>
<dbReference type="GO" id="GO:0005886">
    <property type="term" value="C:plasma membrane"/>
    <property type="evidence" value="ECO:0007669"/>
    <property type="project" value="TreeGrafter"/>
</dbReference>
<feature type="transmembrane region" description="Helical" evidence="8">
    <location>
        <begin position="143"/>
        <end position="163"/>
    </location>
</feature>
<dbReference type="PROSITE" id="PS00216">
    <property type="entry name" value="SUGAR_TRANSPORT_1"/>
    <property type="match status" value="1"/>
</dbReference>
<dbReference type="CDD" id="cd17502">
    <property type="entry name" value="MFS_Azr1_MDR_like"/>
    <property type="match status" value="1"/>
</dbReference>
<comment type="caution">
    <text evidence="10">The sequence shown here is derived from an EMBL/GenBank/DDBJ whole genome shotgun (WGS) entry which is preliminary data.</text>
</comment>
<dbReference type="Proteomes" id="UP000193986">
    <property type="component" value="Unassembled WGS sequence"/>
</dbReference>
<dbReference type="InterPro" id="IPR020846">
    <property type="entry name" value="MFS_dom"/>
</dbReference>
<feature type="transmembrane region" description="Helical" evidence="8">
    <location>
        <begin position="113"/>
        <end position="131"/>
    </location>
</feature>
<feature type="transmembrane region" description="Helical" evidence="8">
    <location>
        <begin position="270"/>
        <end position="289"/>
    </location>
</feature>
<dbReference type="PANTHER" id="PTHR23501">
    <property type="entry name" value="MAJOR FACILITATOR SUPERFAMILY"/>
    <property type="match status" value="1"/>
</dbReference>
<evidence type="ECO:0000256" key="4">
    <source>
        <dbReference type="ARBA" id="ARBA00022692"/>
    </source>
</evidence>
<dbReference type="PANTHER" id="PTHR23501:SF189">
    <property type="entry name" value="DRUG TRANSPORTER, PUTATIVE (AFU_ORTHOLOGUE AFUA_4G03920)-RELATED"/>
    <property type="match status" value="1"/>
</dbReference>
<dbReference type="GO" id="GO:0022857">
    <property type="term" value="F:transmembrane transporter activity"/>
    <property type="evidence" value="ECO:0007669"/>
    <property type="project" value="InterPro"/>
</dbReference>
<name>A0A1Y2AUE9_9TREE</name>
<keyword evidence="6 8" id="KW-0472">Membrane</keyword>
<keyword evidence="3" id="KW-0813">Transport</keyword>
<dbReference type="InterPro" id="IPR036259">
    <property type="entry name" value="MFS_trans_sf"/>
</dbReference>
<evidence type="ECO:0000256" key="5">
    <source>
        <dbReference type="ARBA" id="ARBA00022989"/>
    </source>
</evidence>
<feature type="transmembrane region" description="Helical" evidence="8">
    <location>
        <begin position="472"/>
        <end position="493"/>
    </location>
</feature>
<feature type="transmembrane region" description="Helical" evidence="8">
    <location>
        <begin position="376"/>
        <end position="397"/>
    </location>
</feature>
<proteinExistence type="inferred from homology"/>
<dbReference type="Pfam" id="PF07690">
    <property type="entry name" value="MFS_1"/>
    <property type="match status" value="1"/>
</dbReference>
<feature type="domain" description="Major facilitator superfamily (MFS) profile" evidence="9">
    <location>
        <begin position="79"/>
        <end position="507"/>
    </location>
</feature>
<dbReference type="PROSITE" id="PS50850">
    <property type="entry name" value="MFS"/>
    <property type="match status" value="1"/>
</dbReference>
<feature type="region of interest" description="Disordered" evidence="7">
    <location>
        <begin position="1"/>
        <end position="44"/>
    </location>
</feature>
<accession>A0A1Y2AUE9</accession>
<sequence>MDVEKGLVQDTGPGTVSPTATAAAGRSDSQASRDASILNSETETESVIVPETARQRGRREEIQLQDQTNLLPLRQVIVVFVGLSCALFCSLLDQTIVSTALPTIGQDFEQADIVSWVGTSYLLTSTAFQPMSGRLSDIFGRKVVLSASLLVFLVGTTLCAVAQSMTQLIAFRALAGIGGGGMMTLIMVIASDVVPLKERGKYQGILGGIVAAANSAGPLLGGVLSEKLTWRWCFYINLPLTVLSILVVTFLLPLKRVHGGVRRKLKQIDYLGCALTLIWTILVLLPLSWAGQQMPWSSVGVILPLALGGICLVLFCIVEWRFAHLPIVPMSLFANMTFLGAQIATFFSGMMFYTSLYYLPLYFQVIWGSSPLRSGILLLPLILTQTVTSFTTGLIVSKTGDYKINLMIGYLLWAIGSGLLATIDENTSLGKLVGFQILTGIGAGQTFQTGLIAVQASVAQSEMAVATGARNFFRLLGGTISLAVCAAILNGSLRSVASLLQRRTNGK</sequence>
<feature type="compositionally biased region" description="Polar residues" evidence="7">
    <location>
        <begin position="27"/>
        <end position="41"/>
    </location>
</feature>
<protein>
    <submittedName>
        <fullName evidence="10">Major facilitator superfamily domain-containing protein</fullName>
    </submittedName>
</protein>
<feature type="transmembrane region" description="Helical" evidence="8">
    <location>
        <begin position="332"/>
        <end position="356"/>
    </location>
</feature>
<dbReference type="Gene3D" id="1.20.1250.20">
    <property type="entry name" value="MFS general substrate transporter like domains"/>
    <property type="match status" value="2"/>
</dbReference>
<dbReference type="GO" id="GO:0012505">
    <property type="term" value="C:endomembrane system"/>
    <property type="evidence" value="ECO:0007669"/>
    <property type="project" value="UniProtKB-SubCell"/>
</dbReference>
<dbReference type="AlphaFoldDB" id="A0A1Y2AUE9"/>
<evidence type="ECO:0000313" key="10">
    <source>
        <dbReference type="EMBL" id="ORY25555.1"/>
    </source>
</evidence>
<comment type="subcellular location">
    <subcellularLocation>
        <location evidence="1">Endomembrane system</location>
        <topology evidence="1">Multi-pass membrane protein</topology>
    </subcellularLocation>
</comment>
<keyword evidence="5 8" id="KW-1133">Transmembrane helix</keyword>
<evidence type="ECO:0000256" key="3">
    <source>
        <dbReference type="ARBA" id="ARBA00022448"/>
    </source>
</evidence>